<dbReference type="EMBL" id="CP100595">
    <property type="protein sequence ID" value="UTJ07115.1"/>
    <property type="molecule type" value="Genomic_DNA"/>
</dbReference>
<protein>
    <submittedName>
        <fullName evidence="1">Uncharacterized protein</fullName>
    </submittedName>
</protein>
<sequence length="207" mass="24275">MNIYNKEIKELEIKVLEKVKNKLLLIVESKIRSNSKAFIELKNLINNISSEIFLLKQDADGESLKENSIVKINTSTLNQLFSLKVKLQINTIAELLDLLVNNYDELFLIDSLIKIKPYSLDRNKAKDLNETDFYICTQENDLNSHSINNTTKILYKLDDLVIYDNKEYLDLNAFKTYTFDNETFNISPMYTLQDIDLFIFIWNKKLI</sequence>
<evidence type="ECO:0000313" key="2">
    <source>
        <dbReference type="Proteomes" id="UP001060012"/>
    </source>
</evidence>
<keyword evidence="2" id="KW-1185">Reference proteome</keyword>
<reference evidence="1" key="1">
    <citation type="submission" date="2022-07" db="EMBL/GenBank/DDBJ databases">
        <title>Arcobacter roscoffensis sp. nov., a marine bacterium isolated from coastal seawater collected from Roscoff, France.</title>
        <authorList>
            <person name="Pascual J."/>
            <person name="Lepeaux C."/>
            <person name="Methner A."/>
            <person name="Overmann J."/>
        </authorList>
    </citation>
    <scope>NUCLEOTIDE SEQUENCE</scope>
    <source>
        <strain evidence="1">ARW1-2F2</strain>
    </source>
</reference>
<proteinExistence type="predicted"/>
<gene>
    <name evidence="1" type="ORF">NJU99_03180</name>
</gene>
<organism evidence="1 2">
    <name type="scientific">Arcobacter roscoffensis</name>
    <dbReference type="NCBI Taxonomy" id="2961520"/>
    <lineage>
        <taxon>Bacteria</taxon>
        <taxon>Pseudomonadati</taxon>
        <taxon>Campylobacterota</taxon>
        <taxon>Epsilonproteobacteria</taxon>
        <taxon>Campylobacterales</taxon>
        <taxon>Arcobacteraceae</taxon>
        <taxon>Arcobacter</taxon>
    </lineage>
</organism>
<dbReference type="RefSeq" id="WP_254577294.1">
    <property type="nucleotide sequence ID" value="NZ_CP100595.1"/>
</dbReference>
<name>A0ABY5E8Q7_9BACT</name>
<evidence type="ECO:0000313" key="1">
    <source>
        <dbReference type="EMBL" id="UTJ07115.1"/>
    </source>
</evidence>
<dbReference type="Proteomes" id="UP001060012">
    <property type="component" value="Chromosome"/>
</dbReference>
<accession>A0ABY5E8Q7</accession>